<gene>
    <name evidence="4" type="ORF">CVV65_12275</name>
</gene>
<dbReference type="PROSITE" id="PS50206">
    <property type="entry name" value="RHODANESE_3"/>
    <property type="match status" value="2"/>
</dbReference>
<dbReference type="PANTHER" id="PTHR11364:SF27">
    <property type="entry name" value="SULFURTRANSFERASE"/>
    <property type="match status" value="1"/>
</dbReference>
<dbReference type="AlphaFoldDB" id="A0A2K8N9Y4"/>
<dbReference type="InterPro" id="IPR001307">
    <property type="entry name" value="Thiosulphate_STrfase_CS"/>
</dbReference>
<proteinExistence type="predicted"/>
<dbReference type="PANTHER" id="PTHR11364">
    <property type="entry name" value="THIOSULFATE SULFERTANSFERASE"/>
    <property type="match status" value="1"/>
</dbReference>
<dbReference type="KEGG" id="kyr:CVV65_12275"/>
<dbReference type="CDD" id="cd01449">
    <property type="entry name" value="TST_Repeat_2"/>
    <property type="match status" value="1"/>
</dbReference>
<accession>A0A2K8N9Y4</accession>
<dbReference type="GO" id="GO:0004792">
    <property type="term" value="F:thiosulfate-cyanide sulfurtransferase activity"/>
    <property type="evidence" value="ECO:0007669"/>
    <property type="project" value="InterPro"/>
</dbReference>
<protein>
    <submittedName>
        <fullName evidence="4">Sulfurtransferase</fullName>
    </submittedName>
</protein>
<evidence type="ECO:0000256" key="2">
    <source>
        <dbReference type="ARBA" id="ARBA00022737"/>
    </source>
</evidence>
<dbReference type="EMBL" id="CP024955">
    <property type="protein sequence ID" value="ATY85607.1"/>
    <property type="molecule type" value="Genomic_DNA"/>
</dbReference>
<dbReference type="RefSeq" id="WP_100668374.1">
    <property type="nucleotide sequence ID" value="NZ_CP024955.1"/>
</dbReference>
<dbReference type="SMART" id="SM00450">
    <property type="entry name" value="RHOD"/>
    <property type="match status" value="2"/>
</dbReference>
<evidence type="ECO:0000256" key="1">
    <source>
        <dbReference type="ARBA" id="ARBA00022679"/>
    </source>
</evidence>
<dbReference type="OrthoDB" id="9770030at2"/>
<feature type="domain" description="Rhodanese" evidence="3">
    <location>
        <begin position="22"/>
        <end position="140"/>
    </location>
</feature>
<dbReference type="InterPro" id="IPR045078">
    <property type="entry name" value="TST/MPST-like"/>
</dbReference>
<organism evidence="4 5">
    <name type="scientific">Kyrpidia spormannii</name>
    <dbReference type="NCBI Taxonomy" id="2055160"/>
    <lineage>
        <taxon>Bacteria</taxon>
        <taxon>Bacillati</taxon>
        <taxon>Bacillota</taxon>
        <taxon>Bacilli</taxon>
        <taxon>Bacillales</taxon>
        <taxon>Alicyclobacillaceae</taxon>
        <taxon>Kyrpidia</taxon>
    </lineage>
</organism>
<reference evidence="5" key="1">
    <citation type="submission" date="2017-11" db="EMBL/GenBank/DDBJ databases">
        <title>Complete Genome Sequence of Kyrpidia sp. Strain EA-1, a thermophilic, hydrogen-oxidizing Bacterium, isolated from the Azores.</title>
        <authorList>
            <person name="Reiner J.E."/>
            <person name="Lapp C.J."/>
            <person name="Bunk B."/>
            <person name="Gescher J."/>
        </authorList>
    </citation>
    <scope>NUCLEOTIDE SEQUENCE [LARGE SCALE GENOMIC DNA]</scope>
    <source>
        <strain evidence="5">EA-1</strain>
    </source>
</reference>
<evidence type="ECO:0000313" key="5">
    <source>
        <dbReference type="Proteomes" id="UP000231932"/>
    </source>
</evidence>
<keyword evidence="2" id="KW-0677">Repeat</keyword>
<keyword evidence="1 4" id="KW-0808">Transferase</keyword>
<keyword evidence="5" id="KW-1185">Reference proteome</keyword>
<dbReference type="InterPro" id="IPR036873">
    <property type="entry name" value="Rhodanese-like_dom_sf"/>
</dbReference>
<sequence length="287" mass="31184">MSTGSLNGGPLVSVQWLKERIGSPDVAVIDCRFTLNEPDAGEARYREGHIPGAVYLHLERDLCGPKGQGGRHPLADPDRLARVFSEAGIGSGTVVVAYDDQTGEFAARLWWTLRYLGHEQVRVLDGGYAEWQRAGYPVTLEIPTPSPASFVPRMRPELTVDAEYVSRVVSGQAPGALLIDSRAPERYTGEQETIDPVGGHIPGAVNIYWKDGVDEDGRWKSPEEQRRRFSGVTGERELIVYCGSGVTACANLLALEIAGISGARVYVGSWSEWCADPGRPVARGPKP</sequence>
<dbReference type="Pfam" id="PF00581">
    <property type="entry name" value="Rhodanese"/>
    <property type="match status" value="2"/>
</dbReference>
<dbReference type="SUPFAM" id="SSF52821">
    <property type="entry name" value="Rhodanese/Cell cycle control phosphatase"/>
    <property type="match status" value="2"/>
</dbReference>
<dbReference type="PROSITE" id="PS00380">
    <property type="entry name" value="RHODANESE_1"/>
    <property type="match status" value="1"/>
</dbReference>
<evidence type="ECO:0000259" key="3">
    <source>
        <dbReference type="PROSITE" id="PS50206"/>
    </source>
</evidence>
<dbReference type="Proteomes" id="UP000231932">
    <property type="component" value="Chromosome"/>
</dbReference>
<evidence type="ECO:0000313" key="4">
    <source>
        <dbReference type="EMBL" id="ATY85607.1"/>
    </source>
</evidence>
<name>A0A2K8N9Y4_9BACL</name>
<dbReference type="InterPro" id="IPR001763">
    <property type="entry name" value="Rhodanese-like_dom"/>
</dbReference>
<feature type="domain" description="Rhodanese" evidence="3">
    <location>
        <begin position="172"/>
        <end position="282"/>
    </location>
</feature>
<dbReference type="Gene3D" id="3.40.250.10">
    <property type="entry name" value="Rhodanese-like domain"/>
    <property type="match status" value="2"/>
</dbReference>
<dbReference type="CDD" id="cd01448">
    <property type="entry name" value="TST_Repeat_1"/>
    <property type="match status" value="1"/>
</dbReference>